<feature type="signal peptide" evidence="1">
    <location>
        <begin position="1"/>
        <end position="25"/>
    </location>
</feature>
<dbReference type="InterPro" id="IPR013424">
    <property type="entry name" value="Ice-binding_C"/>
</dbReference>
<reference evidence="2" key="1">
    <citation type="submission" date="2021-01" db="EMBL/GenBank/DDBJ databases">
        <title>Modified the classification status of verrucomicrobia.</title>
        <authorList>
            <person name="Feng X."/>
        </authorList>
    </citation>
    <scope>NUCLEOTIDE SEQUENCE</scope>
    <source>
        <strain evidence="2">KCTC 22041</strain>
    </source>
</reference>
<dbReference type="NCBIfam" id="TIGR02595">
    <property type="entry name" value="PEP_CTERM"/>
    <property type="match status" value="1"/>
</dbReference>
<proteinExistence type="predicted"/>
<dbReference type="AlphaFoldDB" id="A0A934SAI0"/>
<name>A0A934SAI0_9BACT</name>
<dbReference type="EMBL" id="JAENIJ010000012">
    <property type="protein sequence ID" value="MBK1882642.1"/>
    <property type="molecule type" value="Genomic_DNA"/>
</dbReference>
<evidence type="ECO:0000256" key="1">
    <source>
        <dbReference type="SAM" id="SignalP"/>
    </source>
</evidence>
<evidence type="ECO:0000313" key="3">
    <source>
        <dbReference type="Proteomes" id="UP000603141"/>
    </source>
</evidence>
<feature type="chain" id="PRO_5037298474" evidence="1">
    <location>
        <begin position="26"/>
        <end position="264"/>
    </location>
</feature>
<keyword evidence="3" id="KW-1185">Reference proteome</keyword>
<keyword evidence="1" id="KW-0732">Signal</keyword>
<dbReference type="Proteomes" id="UP000603141">
    <property type="component" value="Unassembled WGS sequence"/>
</dbReference>
<comment type="caution">
    <text evidence="2">The sequence shown here is derived from an EMBL/GenBank/DDBJ whole genome shotgun (WGS) entry which is preliminary data.</text>
</comment>
<protein>
    <submittedName>
        <fullName evidence="2">PEP-CTERM sorting domain-containing protein</fullName>
    </submittedName>
</protein>
<sequence length="264" mass="27210">MKFKTGSIAACVGIMAFAASNVAHSAVLFSDTFDVSANSNDVNFEADTGRESGSLATPTLAYVPNANNANQQVGNGDTFPNSGNALLLAYNGGVYLDYDFSTVGTPISITFDRIVADAVSSDDTNWLSLNILANTSITNQVTSATFGILFRANGGTELFSSGVNTTGVSGTNTGLDAYATYTVVLSDLAGSGSAFGTGGSLVTYYEGDTLLGSVAIDQLTNGYIGFNATSIAGIDNLVIESIPEPTSLSLLGLAGCFAFIRRRK</sequence>
<organism evidence="2 3">
    <name type="scientific">Luteolibacter pohnpeiensis</name>
    <dbReference type="NCBI Taxonomy" id="454153"/>
    <lineage>
        <taxon>Bacteria</taxon>
        <taxon>Pseudomonadati</taxon>
        <taxon>Verrucomicrobiota</taxon>
        <taxon>Verrucomicrobiia</taxon>
        <taxon>Verrucomicrobiales</taxon>
        <taxon>Verrucomicrobiaceae</taxon>
        <taxon>Luteolibacter</taxon>
    </lineage>
</organism>
<accession>A0A934SAI0</accession>
<gene>
    <name evidence="2" type="ORF">JIN85_09455</name>
</gene>
<evidence type="ECO:0000313" key="2">
    <source>
        <dbReference type="EMBL" id="MBK1882642.1"/>
    </source>
</evidence>
<dbReference type="RefSeq" id="WP_200269967.1">
    <property type="nucleotide sequence ID" value="NZ_JAENIJ010000012.1"/>
</dbReference>